<evidence type="ECO:0000256" key="4">
    <source>
        <dbReference type="ARBA" id="ARBA00023004"/>
    </source>
</evidence>
<dbReference type="PROSITE" id="PS51918">
    <property type="entry name" value="RADICAL_SAM"/>
    <property type="match status" value="1"/>
</dbReference>
<dbReference type="EMBL" id="OX458332">
    <property type="protein sequence ID" value="CAI8834071.1"/>
    <property type="molecule type" value="Genomic_DNA"/>
</dbReference>
<dbReference type="InterPro" id="IPR034474">
    <property type="entry name" value="Methyltransferase_Class_D"/>
</dbReference>
<protein>
    <submittedName>
        <fullName evidence="7">7,8-dihydro-6-hydroxymethylpterin dimethyltransferase</fullName>
        <ecNumber evidence="7">2.1.1.-</ecNumber>
    </submittedName>
</protein>
<proteinExistence type="predicted"/>
<dbReference type="PANTHER" id="PTHR43306">
    <property type="entry name" value="7,8-DIHYDRO-6-HYDROXYMETHYLPTERIN DIMETHYLTRANSFERASE"/>
    <property type="match status" value="1"/>
</dbReference>
<dbReference type="Pfam" id="PF23545">
    <property type="entry name" value="Zn_ribbon_HMPTM"/>
    <property type="match status" value="1"/>
</dbReference>
<dbReference type="SFLD" id="SFLDG01100">
    <property type="entry name" value="methyltransferase_(Class_D)"/>
    <property type="match status" value="1"/>
</dbReference>
<dbReference type="Pfam" id="PF04055">
    <property type="entry name" value="Radical_SAM"/>
    <property type="match status" value="1"/>
</dbReference>
<dbReference type="InterPro" id="IPR056488">
    <property type="entry name" value="Zn_ribbon_HMPTM"/>
</dbReference>
<dbReference type="GO" id="GO:0046872">
    <property type="term" value="F:metal ion binding"/>
    <property type="evidence" value="ECO:0007669"/>
    <property type="project" value="UniProtKB-KW"/>
</dbReference>
<dbReference type="GO" id="GO:0051536">
    <property type="term" value="F:iron-sulfur cluster binding"/>
    <property type="evidence" value="ECO:0007669"/>
    <property type="project" value="UniProtKB-KW"/>
</dbReference>
<dbReference type="SUPFAM" id="SSF102114">
    <property type="entry name" value="Radical SAM enzymes"/>
    <property type="match status" value="1"/>
</dbReference>
<dbReference type="InterPro" id="IPR013785">
    <property type="entry name" value="Aldolase_TIM"/>
</dbReference>
<dbReference type="GO" id="GO:0008168">
    <property type="term" value="F:methyltransferase activity"/>
    <property type="evidence" value="ECO:0007669"/>
    <property type="project" value="UniProtKB-KW"/>
</dbReference>
<evidence type="ECO:0000313" key="8">
    <source>
        <dbReference type="Proteomes" id="UP001158598"/>
    </source>
</evidence>
<dbReference type="InterPro" id="IPR007197">
    <property type="entry name" value="rSAM"/>
</dbReference>
<keyword evidence="3" id="KW-0479">Metal-binding</keyword>
<dbReference type="Gene3D" id="3.20.20.70">
    <property type="entry name" value="Aldolase class I"/>
    <property type="match status" value="1"/>
</dbReference>
<organism evidence="7 8">
    <name type="scientific">Methylococcus capsulatus</name>
    <dbReference type="NCBI Taxonomy" id="414"/>
    <lineage>
        <taxon>Bacteria</taxon>
        <taxon>Pseudomonadati</taxon>
        <taxon>Pseudomonadota</taxon>
        <taxon>Gammaproteobacteria</taxon>
        <taxon>Methylococcales</taxon>
        <taxon>Methylococcaceae</taxon>
        <taxon>Methylococcus</taxon>
    </lineage>
</organism>
<dbReference type="SFLD" id="SFLDG01067">
    <property type="entry name" value="SPASM/twitch_domain_containing"/>
    <property type="match status" value="1"/>
</dbReference>
<evidence type="ECO:0000313" key="7">
    <source>
        <dbReference type="EMBL" id="CAI8834071.1"/>
    </source>
</evidence>
<dbReference type="Proteomes" id="UP001158598">
    <property type="component" value="Chromosome"/>
</dbReference>
<dbReference type="AlphaFoldDB" id="A0AA35Y169"/>
<evidence type="ECO:0000256" key="2">
    <source>
        <dbReference type="ARBA" id="ARBA00022691"/>
    </source>
</evidence>
<gene>
    <name evidence="7" type="ORF">MCNOR_2188</name>
</gene>
<reference evidence="7" key="1">
    <citation type="submission" date="2023-03" db="EMBL/GenBank/DDBJ databases">
        <authorList>
            <person name="Pearce D."/>
        </authorList>
    </citation>
    <scope>NUCLEOTIDE SEQUENCE</scope>
    <source>
        <strain evidence="7">Mc</strain>
    </source>
</reference>
<evidence type="ECO:0000256" key="5">
    <source>
        <dbReference type="ARBA" id="ARBA00023014"/>
    </source>
</evidence>
<accession>A0AA35Y169</accession>
<keyword evidence="4" id="KW-0408">Iron</keyword>
<dbReference type="CDD" id="cd01335">
    <property type="entry name" value="Radical_SAM"/>
    <property type="match status" value="1"/>
</dbReference>
<dbReference type="EC" id="2.1.1.-" evidence="7"/>
<keyword evidence="2" id="KW-0949">S-adenosyl-L-methionine</keyword>
<keyword evidence="7" id="KW-0808">Transferase</keyword>
<sequence length="455" mass="51125">MSRKTRPYLFYDTTASVCSTCLARVEAKILIKGGRVFMEKWCPEHGFERTLMADDADYYRQCREQWIKPPELPRRFATPMARGCPWDCGLCPDHMQHSCVTVLEVTGHCNLRCPVCYAGSGPDNPSYRSLDEIGRMLDTIVEAEGEPDVVQISGGEPTLHPQFFDILKEARRRPIRHLMVNTNGIVLARDPDFARRLAEFGPGLEVYLQFDSLDDAVLRQLRGADLARIHEQALEHLNAAGISTSLVATLRRGLNDGEIGTLVRHALNWSCVRGITFQPIEDAGRNEGFDAARHRLTVSEIRRAIAEQSGLFALEDVVPVPCNPDTLAMAYALKLDGQTLPLTRYLDRELLVGGASNTIAFERDPRLTDTLVQLFSTAHGPEQRARCLSELLCCLPRVEAPAALDYRNVFRVLVVQFMDAANLDLRALKKSCVHIVQPNGQMVPFEAFNLFYRRE</sequence>
<evidence type="ECO:0000256" key="1">
    <source>
        <dbReference type="ARBA" id="ARBA00001966"/>
    </source>
</evidence>
<name>A0AA35Y169_METCP</name>
<keyword evidence="7" id="KW-0489">Methyltransferase</keyword>
<dbReference type="SFLD" id="SFLDS00029">
    <property type="entry name" value="Radical_SAM"/>
    <property type="match status" value="1"/>
</dbReference>
<feature type="domain" description="Radical SAM core" evidence="6">
    <location>
        <begin position="92"/>
        <end position="315"/>
    </location>
</feature>
<dbReference type="InterPro" id="IPR058240">
    <property type="entry name" value="rSAM_sf"/>
</dbReference>
<dbReference type="PANTHER" id="PTHR43306:SF1">
    <property type="entry name" value="7,8-DIHYDRO-6-HYDROXYMETHYLPTERIN DIMETHYLTRANSFERASE"/>
    <property type="match status" value="1"/>
</dbReference>
<evidence type="ECO:0000256" key="3">
    <source>
        <dbReference type="ARBA" id="ARBA00022723"/>
    </source>
</evidence>
<dbReference type="RefSeq" id="WP_017366082.1">
    <property type="nucleotide sequence ID" value="NZ_OX458332.1"/>
</dbReference>
<dbReference type="GO" id="GO:0032259">
    <property type="term" value="P:methylation"/>
    <property type="evidence" value="ECO:0007669"/>
    <property type="project" value="UniProtKB-KW"/>
</dbReference>
<evidence type="ECO:0000259" key="6">
    <source>
        <dbReference type="PROSITE" id="PS51918"/>
    </source>
</evidence>
<keyword evidence="5" id="KW-0411">Iron-sulfur</keyword>
<comment type="cofactor">
    <cofactor evidence="1">
        <name>[4Fe-4S] cluster</name>
        <dbReference type="ChEBI" id="CHEBI:49883"/>
    </cofactor>
</comment>